<keyword evidence="4" id="KW-0611">Plant defense</keyword>
<dbReference type="GO" id="GO:0006952">
    <property type="term" value="P:defense response"/>
    <property type="evidence" value="ECO:0007669"/>
    <property type="project" value="UniProtKB-KW"/>
</dbReference>
<name>A0AAF0WU00_DAUCS</name>
<dbReference type="PANTHER" id="PTHR33463:SF145">
    <property type="entry name" value="NB-ARC DOMAIN-CONTAINING PROTEIN"/>
    <property type="match status" value="1"/>
</dbReference>
<evidence type="ECO:0000313" key="8">
    <source>
        <dbReference type="EMBL" id="WOG96020.1"/>
    </source>
</evidence>
<gene>
    <name evidence="8" type="ORF">DCAR_0415350</name>
</gene>
<comment type="similarity">
    <text evidence="1">Belongs to the disease resistance NB-LRR family.</text>
</comment>
<feature type="domain" description="NB-ARC" evidence="6">
    <location>
        <begin position="167"/>
        <end position="337"/>
    </location>
</feature>
<evidence type="ECO:0000256" key="3">
    <source>
        <dbReference type="ARBA" id="ARBA00022737"/>
    </source>
</evidence>
<dbReference type="KEGG" id="dcr:108218487"/>
<reference evidence="8" key="1">
    <citation type="journal article" date="2016" name="Nat. Genet.">
        <title>A high-quality carrot genome assembly provides new insights into carotenoid accumulation and asterid genome evolution.</title>
        <authorList>
            <person name="Iorizzo M."/>
            <person name="Ellison S."/>
            <person name="Senalik D."/>
            <person name="Zeng P."/>
            <person name="Satapoomin P."/>
            <person name="Huang J."/>
            <person name="Bowman M."/>
            <person name="Iovene M."/>
            <person name="Sanseverino W."/>
            <person name="Cavagnaro P."/>
            <person name="Yildiz M."/>
            <person name="Macko-Podgorni A."/>
            <person name="Moranska E."/>
            <person name="Grzebelus E."/>
            <person name="Grzebelus D."/>
            <person name="Ashrafi H."/>
            <person name="Zheng Z."/>
            <person name="Cheng S."/>
            <person name="Spooner D."/>
            <person name="Van Deynze A."/>
            <person name="Simon P."/>
        </authorList>
    </citation>
    <scope>NUCLEOTIDE SEQUENCE</scope>
    <source>
        <tissue evidence="8">Leaf</tissue>
    </source>
</reference>
<dbReference type="Pfam" id="PF23247">
    <property type="entry name" value="LRR_RPS2"/>
    <property type="match status" value="3"/>
</dbReference>
<dbReference type="Proteomes" id="UP000077755">
    <property type="component" value="Chromosome 4"/>
</dbReference>
<dbReference type="PRINTS" id="PR00364">
    <property type="entry name" value="DISEASERSIST"/>
</dbReference>
<feature type="domain" description="Disease resistance protein At4g27190-like leucine-rich repeats" evidence="7">
    <location>
        <begin position="920"/>
        <end position="1072"/>
    </location>
</feature>
<dbReference type="Pfam" id="PF00931">
    <property type="entry name" value="NB-ARC"/>
    <property type="match status" value="1"/>
</dbReference>
<evidence type="ECO:0000256" key="4">
    <source>
        <dbReference type="ARBA" id="ARBA00022821"/>
    </source>
</evidence>
<protein>
    <recommendedName>
        <fullName evidence="10">NB-ARC domain-containing protein</fullName>
    </recommendedName>
</protein>
<dbReference type="Gene3D" id="3.80.10.10">
    <property type="entry name" value="Ribonuclease Inhibitor"/>
    <property type="match status" value="3"/>
</dbReference>
<dbReference type="SUPFAM" id="SSF52058">
    <property type="entry name" value="L domain-like"/>
    <property type="match status" value="2"/>
</dbReference>
<keyword evidence="3" id="KW-0677">Repeat</keyword>
<dbReference type="GO" id="GO:0043531">
    <property type="term" value="F:ADP binding"/>
    <property type="evidence" value="ECO:0007669"/>
    <property type="project" value="InterPro"/>
</dbReference>
<keyword evidence="5" id="KW-0547">Nucleotide-binding</keyword>
<feature type="domain" description="Disease resistance protein At4g27190-like leucine-rich repeats" evidence="7">
    <location>
        <begin position="1185"/>
        <end position="1321"/>
    </location>
</feature>
<proteinExistence type="inferred from homology"/>
<organism evidence="8 9">
    <name type="scientific">Daucus carota subsp. sativus</name>
    <name type="common">Carrot</name>
    <dbReference type="NCBI Taxonomy" id="79200"/>
    <lineage>
        <taxon>Eukaryota</taxon>
        <taxon>Viridiplantae</taxon>
        <taxon>Streptophyta</taxon>
        <taxon>Embryophyta</taxon>
        <taxon>Tracheophyta</taxon>
        <taxon>Spermatophyta</taxon>
        <taxon>Magnoliopsida</taxon>
        <taxon>eudicotyledons</taxon>
        <taxon>Gunneridae</taxon>
        <taxon>Pentapetalae</taxon>
        <taxon>asterids</taxon>
        <taxon>campanulids</taxon>
        <taxon>Apiales</taxon>
        <taxon>Apiaceae</taxon>
        <taxon>Apioideae</taxon>
        <taxon>Scandiceae</taxon>
        <taxon>Daucinae</taxon>
        <taxon>Daucus</taxon>
        <taxon>Daucus sect. Daucus</taxon>
    </lineage>
</organism>
<dbReference type="InterPro" id="IPR027417">
    <property type="entry name" value="P-loop_NTPase"/>
</dbReference>
<dbReference type="Gene3D" id="1.10.10.10">
    <property type="entry name" value="Winged helix-like DNA-binding domain superfamily/Winged helix DNA-binding domain"/>
    <property type="match status" value="1"/>
</dbReference>
<dbReference type="InterPro" id="IPR036388">
    <property type="entry name" value="WH-like_DNA-bd_sf"/>
</dbReference>
<keyword evidence="2" id="KW-0433">Leucine-rich repeat</keyword>
<dbReference type="InterPro" id="IPR050905">
    <property type="entry name" value="Plant_NBS-LRR"/>
</dbReference>
<evidence type="ECO:0000259" key="7">
    <source>
        <dbReference type="Pfam" id="PF23247"/>
    </source>
</evidence>
<dbReference type="InterPro" id="IPR032675">
    <property type="entry name" value="LRR_dom_sf"/>
</dbReference>
<evidence type="ECO:0000256" key="5">
    <source>
        <dbReference type="ARBA" id="ARBA00022840"/>
    </source>
</evidence>
<dbReference type="Gene3D" id="1.10.8.430">
    <property type="entry name" value="Helical domain of apoptotic protease-activating factors"/>
    <property type="match status" value="1"/>
</dbReference>
<evidence type="ECO:0000256" key="2">
    <source>
        <dbReference type="ARBA" id="ARBA00022614"/>
    </source>
</evidence>
<dbReference type="SUPFAM" id="SSF52047">
    <property type="entry name" value="RNI-like"/>
    <property type="match status" value="1"/>
</dbReference>
<feature type="domain" description="Disease resistance protein At4g27190-like leucine-rich repeats" evidence="7">
    <location>
        <begin position="811"/>
        <end position="894"/>
    </location>
</feature>
<accession>A0AAF0WU00</accession>
<reference evidence="8" key="2">
    <citation type="submission" date="2022-03" db="EMBL/GenBank/DDBJ databases">
        <title>Draft title - Genomic analysis of global carrot germplasm unveils the trajectory of domestication and the origin of high carotenoid orange carrot.</title>
        <authorList>
            <person name="Iorizzo M."/>
            <person name="Ellison S."/>
            <person name="Senalik D."/>
            <person name="Macko-Podgorni A."/>
            <person name="Grzebelus D."/>
            <person name="Bostan H."/>
            <person name="Rolling W."/>
            <person name="Curaba J."/>
            <person name="Simon P."/>
        </authorList>
    </citation>
    <scope>NUCLEOTIDE SEQUENCE</scope>
    <source>
        <tissue evidence="8">Leaf</tissue>
    </source>
</reference>
<dbReference type="GO" id="GO:0005524">
    <property type="term" value="F:ATP binding"/>
    <property type="evidence" value="ECO:0007669"/>
    <property type="project" value="UniProtKB-KW"/>
</dbReference>
<keyword evidence="9" id="KW-1185">Reference proteome</keyword>
<keyword evidence="5" id="KW-0067">ATP-binding</keyword>
<dbReference type="EMBL" id="CP093346">
    <property type="protein sequence ID" value="WOG96020.1"/>
    <property type="molecule type" value="Genomic_DNA"/>
</dbReference>
<sequence length="1443" mass="163870">MVGLADIPCVGRAVDRISEAAVEAVFGRLRYIFCYKGLLKDLDSELVTLKIEEVRLSRKADEERANGKKLEDHVSKWLNDVEKVQDTAKEFPEMDKYKLSWRFIHCLPVPNPVSRFRLGREAVQKTSRVIQLTDFGKELLANEIAYLPQVENVPKSDGAFRDFQSRKDAYRKLWDALVTEGSPSILGIYGMPGVGKTRIMEQIWVEAKEKGIFNKVARANVSSEKLDVIRLQNDIAGYLHCHFESQDNVDHRASQLKNSLINGGKILVILDDVWREIPLDIIGISFDDGSSSKGCKILFISREEDVCLRNNCKQPVKITPLLFNEAWDLLNNTVGTGKIDSLRDESLAKKVCNKCAGLPLIIHAVGKSLKFMSYNLWKDALEQLENCEIENVPGIGPEVYACLKVSFDNLVEDAKPCLLLCSLFPEDAEIPIKTLIQLAIGSQLVHGGRSRVPAMVDILKSSSLLLESKYDEHFKLHDIIRDVARSIAVKDPKYAFLFLRCGSQLPANSDYDYGTRKVLHLQIEKNDFRFRDDLVCPLLHTLSLRSADQGPYKIYIRNFSGSAFINLRYLVLMNFSLLREFSLHSLGKLRTLFLDQCDITYIGETEVNFFPENLETLCIGDCQLPVRLTLPNLKYLRKLEIIGKIGEVTFVPNTISSLSSLEELHVPNGFSIWDDAAPRLEPIWDEISKLTRLTSLQILFNDFESSQDATVFSSLLEYNISMGLRRNHSPVSLKKLIQLTGYQLEVFQSLMGRAEEVVLWRAMDVKLSSICSSNREAFADLRNMSIVECDTMEYLVKISQNEIQHIHQWGTSFSNLIILEIKNCSAIKYLFCNSVAICLVQLQELRIGGCPVMEAIVINEGTSNEEFINFPKLKSLTLLEVPRLTSFYRENKEKHSFSTSRTENSVHQPLFDGMVAFPSIEELHIEDLEDTTDIWGDHYLNNNESSFCKLKSLEVSDCEKLEILIPLAMLPRLRNLEFLGVYSCHTLISEVGTYVSNIVVRPLVALSEMVLEDLPCLTEIGLNSRDQYGSMTLYPNLKKLRISDCNSLRNVFPSSIARDLTHLEKLEVLSCNMMKEIIGEGQEEISNVIVFPELMDLRLTGLPNLTSFWSYHSGEAKTYKLEFPNMVDFELRGGEINLEAIELGRNDSTCQLMSLDISCEKEIKLPSKWQLQCYNLERLTLRQYSWWHELKSQCFCRLKVLRVIESGCSTLFSFSVFKSLQQLQEIEISNCGLLEEIVEGGARADGASNTDKKTITLFHLQSIILVGLPNLNSFLHSVNYECHMPALKEVKVKSCGLFALFTSSVFRNLQQLEKLEVSNCRLLENIVEDVKEDDTLDIADNMITLFRLSAVVLRDLPNLKSFSPSSRHAFNMPKLYIFRLFGCPLVQNFTPLKTTTGSVYGYDGEKFPDLNDYIRQNHRRGGNFSDSVGESSYGNKEIEILAM</sequence>
<dbReference type="InterPro" id="IPR057135">
    <property type="entry name" value="At4g27190-like_LRR"/>
</dbReference>
<dbReference type="InterPro" id="IPR042197">
    <property type="entry name" value="Apaf_helical"/>
</dbReference>
<evidence type="ECO:0000313" key="9">
    <source>
        <dbReference type="Proteomes" id="UP000077755"/>
    </source>
</evidence>
<dbReference type="SUPFAM" id="SSF52540">
    <property type="entry name" value="P-loop containing nucleoside triphosphate hydrolases"/>
    <property type="match status" value="1"/>
</dbReference>
<evidence type="ECO:0008006" key="10">
    <source>
        <dbReference type="Google" id="ProtNLM"/>
    </source>
</evidence>
<dbReference type="Gene3D" id="3.40.50.300">
    <property type="entry name" value="P-loop containing nucleotide triphosphate hydrolases"/>
    <property type="match status" value="1"/>
</dbReference>
<dbReference type="PANTHER" id="PTHR33463">
    <property type="entry name" value="NB-ARC DOMAIN-CONTAINING PROTEIN-RELATED"/>
    <property type="match status" value="1"/>
</dbReference>
<evidence type="ECO:0000256" key="1">
    <source>
        <dbReference type="ARBA" id="ARBA00008894"/>
    </source>
</evidence>
<dbReference type="InterPro" id="IPR002182">
    <property type="entry name" value="NB-ARC"/>
</dbReference>
<evidence type="ECO:0000259" key="6">
    <source>
        <dbReference type="Pfam" id="PF00931"/>
    </source>
</evidence>